<feature type="region of interest" description="Disordered" evidence="1">
    <location>
        <begin position="60"/>
        <end position="83"/>
    </location>
</feature>
<evidence type="ECO:0000256" key="1">
    <source>
        <dbReference type="SAM" id="MobiDB-lite"/>
    </source>
</evidence>
<dbReference type="Proteomes" id="UP001597018">
    <property type="component" value="Unassembled WGS sequence"/>
</dbReference>
<evidence type="ECO:0000313" key="4">
    <source>
        <dbReference type="Proteomes" id="UP001597018"/>
    </source>
</evidence>
<gene>
    <name evidence="3" type="ORF">ACFQ16_03415</name>
</gene>
<name>A0ABW3FMN7_9PSEU</name>
<reference evidence="4" key="1">
    <citation type="journal article" date="2019" name="Int. J. Syst. Evol. Microbiol.">
        <title>The Global Catalogue of Microorganisms (GCM) 10K type strain sequencing project: providing services to taxonomists for standard genome sequencing and annotation.</title>
        <authorList>
            <consortium name="The Broad Institute Genomics Platform"/>
            <consortium name="The Broad Institute Genome Sequencing Center for Infectious Disease"/>
            <person name="Wu L."/>
            <person name="Ma J."/>
        </authorList>
    </citation>
    <scope>NUCLEOTIDE SEQUENCE [LARGE SCALE GENOMIC DNA]</scope>
    <source>
        <strain evidence="4">CCUG 56401</strain>
    </source>
</reference>
<comment type="caution">
    <text evidence="3">The sequence shown here is derived from an EMBL/GenBank/DDBJ whole genome shotgun (WGS) entry which is preliminary data.</text>
</comment>
<sequence length="195" mass="20739">MTRRALRFVLAAAVLSMGACGAEHAPPDRFTALPTACDLVSRQVTQQIVGGAAAEPALKTASSDSCQWNDRPDEVPDAPPQGVAPYQRDLSLAVFLHRRPEGQDQVGGTSLAERVFTDQRTARGLGEKIGGIGDEAWGRFDDRSGVLDLRVANITVELRYGGNGMSAHGATGLGAETIRASLTEAAKDVDRTLRR</sequence>
<evidence type="ECO:0008006" key="5">
    <source>
        <dbReference type="Google" id="ProtNLM"/>
    </source>
</evidence>
<dbReference type="RefSeq" id="WP_263250569.1">
    <property type="nucleotide sequence ID" value="NZ_BAABLT010000033.1"/>
</dbReference>
<organism evidence="3 4">
    <name type="scientific">Saccharopolyspora rosea</name>
    <dbReference type="NCBI Taxonomy" id="524884"/>
    <lineage>
        <taxon>Bacteria</taxon>
        <taxon>Bacillati</taxon>
        <taxon>Actinomycetota</taxon>
        <taxon>Actinomycetes</taxon>
        <taxon>Pseudonocardiales</taxon>
        <taxon>Pseudonocardiaceae</taxon>
        <taxon>Saccharopolyspora</taxon>
    </lineage>
</organism>
<evidence type="ECO:0000256" key="2">
    <source>
        <dbReference type="SAM" id="SignalP"/>
    </source>
</evidence>
<dbReference type="PROSITE" id="PS51257">
    <property type="entry name" value="PROKAR_LIPOPROTEIN"/>
    <property type="match status" value="1"/>
</dbReference>
<accession>A0ABW3FMN7</accession>
<protein>
    <recommendedName>
        <fullName evidence="5">DUF3558 domain-containing protein</fullName>
    </recommendedName>
</protein>
<keyword evidence="4" id="KW-1185">Reference proteome</keyword>
<proteinExistence type="predicted"/>
<feature type="chain" id="PRO_5045615008" description="DUF3558 domain-containing protein" evidence="2">
    <location>
        <begin position="22"/>
        <end position="195"/>
    </location>
</feature>
<dbReference type="EMBL" id="JBHTIW010000002">
    <property type="protein sequence ID" value="MFD0918783.1"/>
    <property type="molecule type" value="Genomic_DNA"/>
</dbReference>
<keyword evidence="2" id="KW-0732">Signal</keyword>
<feature type="signal peptide" evidence="2">
    <location>
        <begin position="1"/>
        <end position="21"/>
    </location>
</feature>
<evidence type="ECO:0000313" key="3">
    <source>
        <dbReference type="EMBL" id="MFD0918783.1"/>
    </source>
</evidence>